<evidence type="ECO:0000313" key="2">
    <source>
        <dbReference type="Proteomes" id="UP001597508"/>
    </source>
</evidence>
<dbReference type="SUPFAM" id="SSF53756">
    <property type="entry name" value="UDP-Glycosyltransferase/glycogen phosphorylase"/>
    <property type="match status" value="1"/>
</dbReference>
<proteinExistence type="predicted"/>
<dbReference type="InterPro" id="IPR043148">
    <property type="entry name" value="TagF_C"/>
</dbReference>
<evidence type="ECO:0000313" key="1">
    <source>
        <dbReference type="EMBL" id="MFD2567780.1"/>
    </source>
</evidence>
<dbReference type="Proteomes" id="UP001597508">
    <property type="component" value="Unassembled WGS sequence"/>
</dbReference>
<dbReference type="RefSeq" id="WP_379666486.1">
    <property type="nucleotide sequence ID" value="NZ_JBHULH010000004.1"/>
</dbReference>
<dbReference type="Gene3D" id="3.40.50.12580">
    <property type="match status" value="1"/>
</dbReference>
<organism evidence="1 2">
    <name type="scientific">Pseudotenacibaculum haliotis</name>
    <dbReference type="NCBI Taxonomy" id="1862138"/>
    <lineage>
        <taxon>Bacteria</taxon>
        <taxon>Pseudomonadati</taxon>
        <taxon>Bacteroidota</taxon>
        <taxon>Flavobacteriia</taxon>
        <taxon>Flavobacteriales</taxon>
        <taxon>Flavobacteriaceae</taxon>
        <taxon>Pseudotenacibaculum</taxon>
    </lineage>
</organism>
<reference evidence="2" key="1">
    <citation type="journal article" date="2019" name="Int. J. Syst. Evol. Microbiol.">
        <title>The Global Catalogue of Microorganisms (GCM) 10K type strain sequencing project: providing services to taxonomists for standard genome sequencing and annotation.</title>
        <authorList>
            <consortium name="The Broad Institute Genomics Platform"/>
            <consortium name="The Broad Institute Genome Sequencing Center for Infectious Disease"/>
            <person name="Wu L."/>
            <person name="Ma J."/>
        </authorList>
    </citation>
    <scope>NUCLEOTIDE SEQUENCE [LARGE SCALE GENOMIC DNA]</scope>
    <source>
        <strain evidence="2">KCTC 52127</strain>
    </source>
</reference>
<sequence length="459" mass="54010">MSKKKKVLLLIQSGYSARNFILSGFLNHSNFDFVFWSDQDYIEQYGIENQFVKLPEYEYNSKVNLLLKIKNRAELYFNVKRTGNKNYLSYLIGIYKNQPLRSRLRNNLISSIAGFYANEKGIENLDKPLYKRIRKTNYYTKCKDQLKKEAPDVVYCTHQRASNALAPMLAARDLGIKTICFIHSWDNIPKGVQLVKADEYFVWSLYMKDEMIEHYPFINENNIKVTGTPQFTYYFEDEYRLERSEFLNQFKLDTEKRYILFSGNDKTTSPNDPVYLSDLCKSVKELNKEEDIYRVLFRPNPIDRNEGFDTVLDEFSDVATEIKPDWFGTDVFLWNKGGPSKKDVSLLINTIIHSDLIVNMGSTMALDAAILGKPSCYINYDVESTFDWSVERTYKFIHFKMIKDIDPVFWINNRKTRLEVLREALTHSESKKEGREQWINRATQLPIKGTIERMWKHLA</sequence>
<dbReference type="Gene3D" id="3.40.50.2000">
    <property type="entry name" value="Glycogen Phosphorylase B"/>
    <property type="match status" value="1"/>
</dbReference>
<comment type="caution">
    <text evidence="1">The sequence shown here is derived from an EMBL/GenBank/DDBJ whole genome shotgun (WGS) entry which is preliminary data.</text>
</comment>
<gene>
    <name evidence="1" type="ORF">ACFSRZ_10380</name>
</gene>
<protein>
    <recommendedName>
        <fullName evidence="3">UDP-glycosyltransferase</fullName>
    </recommendedName>
</protein>
<dbReference type="EMBL" id="JBHULH010000004">
    <property type="protein sequence ID" value="MFD2567780.1"/>
    <property type="molecule type" value="Genomic_DNA"/>
</dbReference>
<evidence type="ECO:0008006" key="3">
    <source>
        <dbReference type="Google" id="ProtNLM"/>
    </source>
</evidence>
<accession>A0ABW5LSN6</accession>
<keyword evidence="2" id="KW-1185">Reference proteome</keyword>
<name>A0ABW5LSN6_9FLAO</name>